<feature type="compositionally biased region" description="Basic and acidic residues" evidence="1">
    <location>
        <begin position="100"/>
        <end position="109"/>
    </location>
</feature>
<dbReference type="EMBL" id="IACM01025206">
    <property type="protein sequence ID" value="LAB22042.1"/>
    <property type="molecule type" value="Transcribed_RNA"/>
</dbReference>
<dbReference type="AlphaFoldDB" id="A0A2D4LLZ8"/>
<reference evidence="2" key="1">
    <citation type="submission" date="2017-07" db="EMBL/GenBank/DDBJ databases">
        <authorList>
            <person name="Mikheyev A."/>
            <person name="Grau M."/>
        </authorList>
    </citation>
    <scope>NUCLEOTIDE SEQUENCE</scope>
    <source>
        <tissue evidence="2">Venom_gland</tissue>
    </source>
</reference>
<reference evidence="2" key="2">
    <citation type="submission" date="2017-11" db="EMBL/GenBank/DDBJ databases">
        <title>Coralsnake Venomics: Analyses of Venom Gland Transcriptomes and Proteomes of Six Brazilian Taxa.</title>
        <authorList>
            <person name="Aird S.D."/>
            <person name="Jorge da Silva N."/>
            <person name="Qiu L."/>
            <person name="Villar-Briones A."/>
            <person name="Aparecida-Saddi V."/>
            <person name="Campos-Telles M.P."/>
            <person name="Grau M."/>
            <person name="Mikheyev A.S."/>
        </authorList>
    </citation>
    <scope>NUCLEOTIDE SEQUENCE</scope>
    <source>
        <tissue evidence="2">Venom_gland</tissue>
    </source>
</reference>
<organism evidence="2">
    <name type="scientific">Micrurus spixii</name>
    <name type="common">Amazon coral snake</name>
    <dbReference type="NCBI Taxonomy" id="129469"/>
    <lineage>
        <taxon>Eukaryota</taxon>
        <taxon>Metazoa</taxon>
        <taxon>Chordata</taxon>
        <taxon>Craniata</taxon>
        <taxon>Vertebrata</taxon>
        <taxon>Euteleostomi</taxon>
        <taxon>Lepidosauria</taxon>
        <taxon>Squamata</taxon>
        <taxon>Bifurcata</taxon>
        <taxon>Unidentata</taxon>
        <taxon>Episquamata</taxon>
        <taxon>Toxicofera</taxon>
        <taxon>Serpentes</taxon>
        <taxon>Colubroidea</taxon>
        <taxon>Elapidae</taxon>
        <taxon>Elapinae</taxon>
        <taxon>Micrurus</taxon>
    </lineage>
</organism>
<dbReference type="EMBL" id="IACM01025204">
    <property type="protein sequence ID" value="LAB22040.1"/>
    <property type="molecule type" value="Transcribed_RNA"/>
</dbReference>
<proteinExistence type="predicted"/>
<sequence>MKKTEKYLQNVENNSKNAVWLIEEAVRSQEVCHQAKTTTPPGGEDTGATDVGADVAHSPIGGVTLLGSLHVPGINRERQPRQAEQQPGYTLPPGHRHSAVGHEDRTLTA</sequence>
<evidence type="ECO:0000256" key="1">
    <source>
        <dbReference type="SAM" id="MobiDB-lite"/>
    </source>
</evidence>
<feature type="region of interest" description="Disordered" evidence="1">
    <location>
        <begin position="73"/>
        <end position="109"/>
    </location>
</feature>
<protein>
    <submittedName>
        <fullName evidence="2">Uncharacterized protein</fullName>
    </submittedName>
</protein>
<accession>A0A2D4LLZ8</accession>
<evidence type="ECO:0000313" key="2">
    <source>
        <dbReference type="EMBL" id="LAB22042.1"/>
    </source>
</evidence>
<feature type="region of interest" description="Disordered" evidence="1">
    <location>
        <begin position="32"/>
        <end position="56"/>
    </location>
</feature>
<name>A0A2D4LLZ8_9SAUR</name>